<dbReference type="EMBL" id="JAUSUR010000009">
    <property type="protein sequence ID" value="MDQ0363038.1"/>
    <property type="molecule type" value="Genomic_DNA"/>
</dbReference>
<dbReference type="GO" id="GO:0008422">
    <property type="term" value="F:beta-glucosidase activity"/>
    <property type="evidence" value="ECO:0007669"/>
    <property type="project" value="UniProtKB-EC"/>
</dbReference>
<evidence type="ECO:0000256" key="4">
    <source>
        <dbReference type="RuleBase" id="RU003690"/>
    </source>
</evidence>
<dbReference type="InterPro" id="IPR001360">
    <property type="entry name" value="Glyco_hydro_1"/>
</dbReference>
<dbReference type="EC" id="3.2.1.21" evidence="5"/>
<evidence type="ECO:0000313" key="5">
    <source>
        <dbReference type="EMBL" id="MDQ0363038.1"/>
    </source>
</evidence>
<protein>
    <submittedName>
        <fullName evidence="5">Beta-glucosidase</fullName>
        <ecNumber evidence="5">3.2.1.21</ecNumber>
    </submittedName>
</protein>
<organism evidence="5 6">
    <name type="scientific">Breznakia pachnodae</name>
    <dbReference type="NCBI Taxonomy" id="265178"/>
    <lineage>
        <taxon>Bacteria</taxon>
        <taxon>Bacillati</taxon>
        <taxon>Bacillota</taxon>
        <taxon>Erysipelotrichia</taxon>
        <taxon>Erysipelotrichales</taxon>
        <taxon>Erysipelotrichaceae</taxon>
        <taxon>Breznakia</taxon>
    </lineage>
</organism>
<dbReference type="PRINTS" id="PR00131">
    <property type="entry name" value="GLHYDRLASE1"/>
</dbReference>
<dbReference type="Pfam" id="PF00232">
    <property type="entry name" value="Glyco_hydro_1"/>
    <property type="match status" value="1"/>
</dbReference>
<dbReference type="PANTHER" id="PTHR10353:SF209">
    <property type="entry name" value="GALACTOLIPID GALACTOSYLTRANSFERASE SFR2, CHLOROPLASTIC"/>
    <property type="match status" value="1"/>
</dbReference>
<keyword evidence="2 5" id="KW-0378">Hydrolase</keyword>
<sequence length="429" mass="50566">MIDIFQYKAIQFPDDFIWGSATAAMQVEGGNSSNKDDPRFAPTHALGGIPYIMANKASNSYELYEEDIHLLKELNQKMYRMSIEWSRIIPEEGVVNKKEVEHYIKVLTRLQEEGIQVCLTLHHFSHPVWFEEKGAFKDISNMKSWEYFLHTIVPVVEPYVDFWIVINEPNMPFEYEIEERINLMQYHARGYHIIKEYCDKPVSSALSYSIKQPMRGQFDYPDKIMADYIDYIENEFFAHAIRTGEIVVPFHDAVIIPELKGTCDFWALNTYIRQLINSRKKIFRFDNYNATHFKALDKPFFTEEITPEIMFQMLMRFNDKPIMITENGTAVTDDDIRIVYIASMLTAMHQAMEMGVNLIGYLYFSLLDNWEWGTFHPTFGIVEVDFETYERKIRNSGYFYRDIISNNGINQTIIRKYINQMPVNKDLIK</sequence>
<dbReference type="PANTHER" id="PTHR10353">
    <property type="entry name" value="GLYCOSYL HYDROLASE"/>
    <property type="match status" value="1"/>
</dbReference>
<accession>A0ABU0E8L0</accession>
<evidence type="ECO:0000256" key="1">
    <source>
        <dbReference type="ARBA" id="ARBA00010838"/>
    </source>
</evidence>
<evidence type="ECO:0000256" key="2">
    <source>
        <dbReference type="ARBA" id="ARBA00022801"/>
    </source>
</evidence>
<gene>
    <name evidence="5" type="ORF">J2S15_003799</name>
</gene>
<dbReference type="Gene3D" id="3.20.20.80">
    <property type="entry name" value="Glycosidases"/>
    <property type="match status" value="1"/>
</dbReference>
<evidence type="ECO:0000313" key="6">
    <source>
        <dbReference type="Proteomes" id="UP001230220"/>
    </source>
</evidence>
<comment type="caution">
    <text evidence="5">The sequence shown here is derived from an EMBL/GenBank/DDBJ whole genome shotgun (WGS) entry which is preliminary data.</text>
</comment>
<dbReference type="RefSeq" id="WP_307411508.1">
    <property type="nucleotide sequence ID" value="NZ_JAUSUR010000009.1"/>
</dbReference>
<dbReference type="Proteomes" id="UP001230220">
    <property type="component" value="Unassembled WGS sequence"/>
</dbReference>
<name>A0ABU0E8L0_9FIRM</name>
<reference evidence="5 6" key="1">
    <citation type="submission" date="2023-07" db="EMBL/GenBank/DDBJ databases">
        <title>Genomic Encyclopedia of Type Strains, Phase IV (KMG-IV): sequencing the most valuable type-strain genomes for metagenomic binning, comparative biology and taxonomic classification.</title>
        <authorList>
            <person name="Goeker M."/>
        </authorList>
    </citation>
    <scope>NUCLEOTIDE SEQUENCE [LARGE SCALE GENOMIC DNA]</scope>
    <source>
        <strain evidence="5 6">DSM 16784</strain>
    </source>
</reference>
<keyword evidence="6" id="KW-1185">Reference proteome</keyword>
<keyword evidence="3 5" id="KW-0326">Glycosidase</keyword>
<dbReference type="InterPro" id="IPR017853">
    <property type="entry name" value="GH"/>
</dbReference>
<evidence type="ECO:0000256" key="3">
    <source>
        <dbReference type="ARBA" id="ARBA00023295"/>
    </source>
</evidence>
<comment type="similarity">
    <text evidence="1 4">Belongs to the glycosyl hydrolase 1 family.</text>
</comment>
<dbReference type="SUPFAM" id="SSF51445">
    <property type="entry name" value="(Trans)glycosidases"/>
    <property type="match status" value="1"/>
</dbReference>
<proteinExistence type="inferred from homology"/>